<dbReference type="KEGG" id="atr:18429091"/>
<dbReference type="OMA" id="RVSGCQD"/>
<dbReference type="InterPro" id="IPR001217">
    <property type="entry name" value="STAT"/>
</dbReference>
<dbReference type="PROSITE" id="PS50001">
    <property type="entry name" value="SH2"/>
    <property type="match status" value="1"/>
</dbReference>
<dbReference type="EMBL" id="KI394767">
    <property type="protein sequence ID" value="ERN01016.1"/>
    <property type="molecule type" value="Genomic_DNA"/>
</dbReference>
<feature type="region of interest" description="Disordered" evidence="3">
    <location>
        <begin position="344"/>
        <end position="387"/>
    </location>
</feature>
<feature type="region of interest" description="Disordered" evidence="3">
    <location>
        <begin position="406"/>
        <end position="461"/>
    </location>
</feature>
<feature type="compositionally biased region" description="Polar residues" evidence="3">
    <location>
        <begin position="406"/>
        <end position="420"/>
    </location>
</feature>
<feature type="compositionally biased region" description="Acidic residues" evidence="3">
    <location>
        <begin position="440"/>
        <end position="450"/>
    </location>
</feature>
<proteinExistence type="predicted"/>
<dbReference type="Gene3D" id="3.30.505.10">
    <property type="entry name" value="SH2 domain"/>
    <property type="match status" value="1"/>
</dbReference>
<dbReference type="InterPro" id="IPR000980">
    <property type="entry name" value="SH2"/>
</dbReference>
<dbReference type="InterPro" id="IPR036860">
    <property type="entry name" value="SH2_dom_sf"/>
</dbReference>
<dbReference type="OrthoDB" id="10263919at2759"/>
<dbReference type="GO" id="GO:0005634">
    <property type="term" value="C:nucleus"/>
    <property type="evidence" value="ECO:0000318"/>
    <property type="project" value="GO_Central"/>
</dbReference>
<feature type="compositionally biased region" description="Basic and acidic residues" evidence="3">
    <location>
        <begin position="427"/>
        <end position="438"/>
    </location>
</feature>
<name>W1P0D1_AMBTC</name>
<accession>W1P0D1</accession>
<feature type="domain" description="SH2" evidence="4">
    <location>
        <begin position="618"/>
        <end position="718"/>
    </location>
</feature>
<dbReference type="Proteomes" id="UP000017836">
    <property type="component" value="Unassembled WGS sequence"/>
</dbReference>
<dbReference type="GO" id="GO:0000978">
    <property type="term" value="F:RNA polymerase II cis-regulatory region sequence-specific DNA binding"/>
    <property type="evidence" value="ECO:0000318"/>
    <property type="project" value="GO_Central"/>
</dbReference>
<sequence>MPCEQALVEEDDEYVTLDKILINLQNPSSFTLCLWVYFLPPAPLSSIVIRQIHPDIEFDVPFLVLNSEKKLSLLPMLFLHNEALNPEATSWDDRPCASAEVACPLEKWVHIGCEVSRDAIRLHIDGVMVGEKFLSCSMENNIDQNKLSGITLSGINGGDNKLQGYAHYVKVIAAPSVTNHFVKNPPVELALDGSSCMSENHEVEESRDGVWSVVGGKASCRRNFALDVILLDALGRSVHKDMELCALLVYADNGMLVERSKGDPEAPLLTTFDGVEFPSADRPIKLLHGRASFKLKISQLSSKCDNRLFRVRFVSLSTPRYPFLEVHSRPIRCISRNRTIRLSSVSKKHNPKAMNQLDTAQSPGGNDDLLEPDQNLGSKLSPPLKRVKSGHKLSIKYGTDFASDNSCDGNRSHTLTTTDDGNVLRGNFEEKTRNHYGDTGDIESDSESDDDRNHGLRSADSGSPLSDMAVFRYCLEGMAERRAYLKEAISSMSDRNLADFAAHVSENTGCYHNGYQILIAKRLIQEGTQTWNLLSGNNHHVLWINAIPEIERQFMKISQSTSRSLSGLDKEFLRRIAGGCDILVHENFEKLWQWLYPVALAISKQPVKAAWESTSPKWIEGLITQEEAEAFIRGPHGLQKMGTFILRFPTSRNWPHPDAGSLVVSYVGADNALHHKLLSLDDRGTNGKSLPELLLAEPELSQLCRVGRNLAETVEDEI</sequence>
<dbReference type="HOGENOM" id="CLU_014741_0_0_1"/>
<evidence type="ECO:0000313" key="5">
    <source>
        <dbReference type="EMBL" id="ERN01016.1"/>
    </source>
</evidence>
<dbReference type="GO" id="GO:0006357">
    <property type="term" value="P:regulation of transcription by RNA polymerase II"/>
    <property type="evidence" value="ECO:0000318"/>
    <property type="project" value="GO_Central"/>
</dbReference>
<keyword evidence="6" id="KW-1185">Reference proteome</keyword>
<organism evidence="5 6">
    <name type="scientific">Amborella trichopoda</name>
    <dbReference type="NCBI Taxonomy" id="13333"/>
    <lineage>
        <taxon>Eukaryota</taxon>
        <taxon>Viridiplantae</taxon>
        <taxon>Streptophyta</taxon>
        <taxon>Embryophyta</taxon>
        <taxon>Tracheophyta</taxon>
        <taxon>Spermatophyta</taxon>
        <taxon>Magnoliopsida</taxon>
        <taxon>Amborellales</taxon>
        <taxon>Amborellaceae</taxon>
        <taxon>Amborella</taxon>
    </lineage>
</organism>
<evidence type="ECO:0000259" key="4">
    <source>
        <dbReference type="PROSITE" id="PS50001"/>
    </source>
</evidence>
<dbReference type="GO" id="GO:0007165">
    <property type="term" value="P:signal transduction"/>
    <property type="evidence" value="ECO:0007669"/>
    <property type="project" value="InterPro"/>
</dbReference>
<dbReference type="GO" id="GO:0000981">
    <property type="term" value="F:DNA-binding transcription factor activity, RNA polymerase II-specific"/>
    <property type="evidence" value="ECO:0000318"/>
    <property type="project" value="GO_Central"/>
</dbReference>
<keyword evidence="1 2" id="KW-0727">SH2 domain</keyword>
<evidence type="ECO:0000256" key="3">
    <source>
        <dbReference type="SAM" id="MobiDB-lite"/>
    </source>
</evidence>
<dbReference type="GO" id="GO:0005737">
    <property type="term" value="C:cytoplasm"/>
    <property type="evidence" value="ECO:0000318"/>
    <property type="project" value="GO_Central"/>
</dbReference>
<dbReference type="SUPFAM" id="SSF49899">
    <property type="entry name" value="Concanavalin A-like lectins/glucanases"/>
    <property type="match status" value="1"/>
</dbReference>
<reference evidence="6" key="1">
    <citation type="journal article" date="2013" name="Science">
        <title>The Amborella genome and the evolution of flowering plants.</title>
        <authorList>
            <consortium name="Amborella Genome Project"/>
        </authorList>
    </citation>
    <scope>NUCLEOTIDE SEQUENCE [LARGE SCALE GENOMIC DNA]</scope>
</reference>
<dbReference type="AlphaFoldDB" id="W1P0D1"/>
<dbReference type="Gramene" id="ERN01016">
    <property type="protein sequence ID" value="ERN01016"/>
    <property type="gene ID" value="AMTR_s00002p00132230"/>
</dbReference>
<evidence type="ECO:0000256" key="1">
    <source>
        <dbReference type="ARBA" id="ARBA00022999"/>
    </source>
</evidence>
<protein>
    <recommendedName>
        <fullName evidence="4">SH2 domain-containing protein</fullName>
    </recommendedName>
</protein>
<dbReference type="PANTHER" id="PTHR11801">
    <property type="entry name" value="SIGNAL TRANSDUCER AND ACTIVATOR OF TRANSCRIPTION"/>
    <property type="match status" value="1"/>
</dbReference>
<evidence type="ECO:0000256" key="2">
    <source>
        <dbReference type="PROSITE-ProRule" id="PRU00191"/>
    </source>
</evidence>
<dbReference type="InterPro" id="IPR013320">
    <property type="entry name" value="ConA-like_dom_sf"/>
</dbReference>
<dbReference type="SUPFAM" id="SSF55550">
    <property type="entry name" value="SH2 domain"/>
    <property type="match status" value="1"/>
</dbReference>
<evidence type="ECO:0000313" key="6">
    <source>
        <dbReference type="Proteomes" id="UP000017836"/>
    </source>
</evidence>
<gene>
    <name evidence="5" type="ORF">AMTR_s00002p00132230</name>
</gene>
<dbReference type="eggNOG" id="ENOG502QRR2">
    <property type="taxonomic scope" value="Eukaryota"/>
</dbReference>